<dbReference type="Proteomes" id="UP000277580">
    <property type="component" value="Unassembled WGS sequence"/>
</dbReference>
<dbReference type="OrthoDB" id="5402816at2759"/>
<dbReference type="EMBL" id="ML119178">
    <property type="protein sequence ID" value="RPB07639.1"/>
    <property type="molecule type" value="Genomic_DNA"/>
</dbReference>
<organism evidence="2 3">
    <name type="scientific">Morchella conica CCBAS932</name>
    <dbReference type="NCBI Taxonomy" id="1392247"/>
    <lineage>
        <taxon>Eukaryota</taxon>
        <taxon>Fungi</taxon>
        <taxon>Dikarya</taxon>
        <taxon>Ascomycota</taxon>
        <taxon>Pezizomycotina</taxon>
        <taxon>Pezizomycetes</taxon>
        <taxon>Pezizales</taxon>
        <taxon>Morchellaceae</taxon>
        <taxon>Morchella</taxon>
    </lineage>
</organism>
<name>A0A3N4KE69_9PEZI</name>
<protein>
    <submittedName>
        <fullName evidence="2">Uncharacterized protein</fullName>
    </submittedName>
</protein>
<dbReference type="AlphaFoldDB" id="A0A3N4KE69"/>
<evidence type="ECO:0000256" key="1">
    <source>
        <dbReference type="SAM" id="Phobius"/>
    </source>
</evidence>
<keyword evidence="1" id="KW-1133">Transmembrane helix</keyword>
<accession>A0A3N4KE69</accession>
<evidence type="ECO:0000313" key="3">
    <source>
        <dbReference type="Proteomes" id="UP000277580"/>
    </source>
</evidence>
<evidence type="ECO:0000313" key="2">
    <source>
        <dbReference type="EMBL" id="RPB07639.1"/>
    </source>
</evidence>
<keyword evidence="1" id="KW-0812">Transmembrane</keyword>
<sequence length="96" mass="10723">MTGSRGGRTLDLGVNMLPLTRKTSNKKNQQARMPALEAHYSTLMKRGTNWPSKNRGVMVVFCIIGVLILMVIALMLHKKLAARKKRRAEADFQAGK</sequence>
<reference evidence="2 3" key="1">
    <citation type="journal article" date="2018" name="Nat. Ecol. Evol.">
        <title>Pezizomycetes genomes reveal the molecular basis of ectomycorrhizal truffle lifestyle.</title>
        <authorList>
            <person name="Murat C."/>
            <person name="Payen T."/>
            <person name="Noel B."/>
            <person name="Kuo A."/>
            <person name="Morin E."/>
            <person name="Chen J."/>
            <person name="Kohler A."/>
            <person name="Krizsan K."/>
            <person name="Balestrini R."/>
            <person name="Da Silva C."/>
            <person name="Montanini B."/>
            <person name="Hainaut M."/>
            <person name="Levati E."/>
            <person name="Barry K.W."/>
            <person name="Belfiori B."/>
            <person name="Cichocki N."/>
            <person name="Clum A."/>
            <person name="Dockter R.B."/>
            <person name="Fauchery L."/>
            <person name="Guy J."/>
            <person name="Iotti M."/>
            <person name="Le Tacon F."/>
            <person name="Lindquist E.A."/>
            <person name="Lipzen A."/>
            <person name="Malagnac F."/>
            <person name="Mello A."/>
            <person name="Molinier V."/>
            <person name="Miyauchi S."/>
            <person name="Poulain J."/>
            <person name="Riccioni C."/>
            <person name="Rubini A."/>
            <person name="Sitrit Y."/>
            <person name="Splivallo R."/>
            <person name="Traeger S."/>
            <person name="Wang M."/>
            <person name="Zifcakova L."/>
            <person name="Wipf D."/>
            <person name="Zambonelli A."/>
            <person name="Paolocci F."/>
            <person name="Nowrousian M."/>
            <person name="Ottonello S."/>
            <person name="Baldrian P."/>
            <person name="Spatafora J.W."/>
            <person name="Henrissat B."/>
            <person name="Nagy L.G."/>
            <person name="Aury J.M."/>
            <person name="Wincker P."/>
            <person name="Grigoriev I.V."/>
            <person name="Bonfante P."/>
            <person name="Martin F.M."/>
        </authorList>
    </citation>
    <scope>NUCLEOTIDE SEQUENCE [LARGE SCALE GENOMIC DNA]</scope>
    <source>
        <strain evidence="2 3">CCBAS932</strain>
    </source>
</reference>
<proteinExistence type="predicted"/>
<gene>
    <name evidence="2" type="ORF">P167DRAFT_609343</name>
</gene>
<keyword evidence="3" id="KW-1185">Reference proteome</keyword>
<feature type="transmembrane region" description="Helical" evidence="1">
    <location>
        <begin position="56"/>
        <end position="77"/>
    </location>
</feature>
<keyword evidence="1" id="KW-0472">Membrane</keyword>
<dbReference type="InParanoid" id="A0A3N4KE69"/>